<feature type="compositionally biased region" description="Basic residues" evidence="1">
    <location>
        <begin position="181"/>
        <end position="190"/>
    </location>
</feature>
<reference evidence="2" key="1">
    <citation type="submission" date="2014-05" db="EMBL/GenBank/DDBJ databases">
        <title>The transcriptome of the halophilic microalga Tetraselmis sp. GSL018 isolated from the Great Salt Lake, Utah.</title>
        <authorList>
            <person name="Jinkerson R.E."/>
            <person name="D'Adamo S."/>
            <person name="Posewitz M.C."/>
        </authorList>
    </citation>
    <scope>NUCLEOTIDE SEQUENCE</scope>
    <source>
        <strain evidence="2">GSL018</strain>
    </source>
</reference>
<accession>A0A061QNW4</accession>
<dbReference type="AlphaFoldDB" id="A0A061QNW4"/>
<feature type="region of interest" description="Disordered" evidence="1">
    <location>
        <begin position="165"/>
        <end position="190"/>
    </location>
</feature>
<sequence>MALLAFAKADHRSPRLFREAAKQLRDRSHGLRPSTAAAALHACMKAGRTPDGLLDALSARLAVCYRRATPRELAAAGKALLKASHPATAFYCALAAAVVEAGTEFSAADLATAALVLGRMKCNNMSGVFEAVRRELERRGDEFGEAELRDVCWAFAAAGAEQPPLCEGLPLPEEPEPAPPRKPRKPYKARRWWRRMPDSARQKQLERWGCLYEDLVRKDMNSGKGEKGR</sequence>
<gene>
    <name evidence="2" type="ORF">TSPGSL018_26320</name>
</gene>
<proteinExistence type="predicted"/>
<organism evidence="2">
    <name type="scientific">Tetraselmis sp. GSL018</name>
    <dbReference type="NCBI Taxonomy" id="582737"/>
    <lineage>
        <taxon>Eukaryota</taxon>
        <taxon>Viridiplantae</taxon>
        <taxon>Chlorophyta</taxon>
        <taxon>core chlorophytes</taxon>
        <taxon>Chlorodendrophyceae</taxon>
        <taxon>Chlorodendrales</taxon>
        <taxon>Chlorodendraceae</taxon>
        <taxon>Tetraselmis</taxon>
    </lineage>
</organism>
<evidence type="ECO:0000313" key="2">
    <source>
        <dbReference type="EMBL" id="JAC61418.1"/>
    </source>
</evidence>
<evidence type="ECO:0000256" key="1">
    <source>
        <dbReference type="SAM" id="MobiDB-lite"/>
    </source>
</evidence>
<protein>
    <submittedName>
        <fullName evidence="2">Uncharacterized protein</fullName>
    </submittedName>
</protein>
<name>A0A061QNW4_9CHLO</name>
<dbReference type="EMBL" id="GBEZ01025704">
    <property type="protein sequence ID" value="JAC61418.1"/>
    <property type="molecule type" value="Transcribed_RNA"/>
</dbReference>